<keyword evidence="3" id="KW-0997">Cell inner membrane</keyword>
<name>A0ABU6KE21_9BACI</name>
<proteinExistence type="predicted"/>
<feature type="transmembrane region" description="Helical" evidence="7">
    <location>
        <begin position="134"/>
        <end position="157"/>
    </location>
</feature>
<sequence length="420" mass="45763">MLTILLLLLLFSLAFLRVPIAISIGFSSIFVLWLTGFSMETVILRMYTATSKPLLMAVPGFVFAGILMARGGIAKYLVEAMTAWIGHTRGGLSVIAVLTCLLFAAISGSSAATAVAVGSIMIPAMISAGYDKKYTMGLISVAGTLGILMPPSIPLIIFGSIAEISVRDLFTAAIIPALLLSSMLIAFAIIVARKKGYGGLEKVPLSKRWKPTGKAIWGFIFPILILGSIYGGFVTPTEASFLSVLYALLISFIVYREMDWKTFKQAVIDSVNTTAMIFLIIASASVFGMYLSLEQVPQTFARWIVENDFNALTFLLIVCLLLFVLGMFLDATAMLLITLPIFLPILLLLDINLFYFAIIMVVTMEIGLITPPLGMNLFVVSGITREKIESVIQGVLPFYFVFIFVLLLIVLFPQISLLLL</sequence>
<dbReference type="InterPro" id="IPR004681">
    <property type="entry name" value="TRAP_DctM"/>
</dbReference>
<feature type="transmembrane region" description="Helical" evidence="7">
    <location>
        <begin position="54"/>
        <end position="73"/>
    </location>
</feature>
<dbReference type="EMBL" id="JARZFX010000002">
    <property type="protein sequence ID" value="MEC5423376.1"/>
    <property type="molecule type" value="Genomic_DNA"/>
</dbReference>
<comment type="caution">
    <text evidence="9">The sequence shown here is derived from an EMBL/GenBank/DDBJ whole genome shotgun (WGS) entry which is preliminary data.</text>
</comment>
<feature type="transmembrane region" description="Helical" evidence="7">
    <location>
        <begin position="341"/>
        <end position="360"/>
    </location>
</feature>
<dbReference type="PANTHER" id="PTHR33362:SF5">
    <property type="entry name" value="C4-DICARBOXYLATE TRAP TRANSPORTER LARGE PERMEASE PROTEIN DCTM"/>
    <property type="match status" value="1"/>
</dbReference>
<keyword evidence="2" id="KW-1003">Cell membrane</keyword>
<keyword evidence="10" id="KW-1185">Reference proteome</keyword>
<feature type="transmembrane region" description="Helical" evidence="7">
    <location>
        <begin position="311"/>
        <end position="329"/>
    </location>
</feature>
<reference evidence="9 10" key="1">
    <citation type="journal article" date="2024" name="Int. J. Syst. Evol. Microbiol.">
        <title>Virgibacillus tibetensis sp. nov., isolated from salt lake on the Tibetan Plateau of China.</title>
        <authorList>
            <person name="Phurbu D."/>
            <person name="Liu Z.-X."/>
            <person name="Wang R."/>
            <person name="Zheng Y.-Y."/>
            <person name="Liu H.-C."/>
            <person name="Zhou Y.-G."/>
            <person name="Yu Y.-J."/>
            <person name="Li A.-H."/>
        </authorList>
    </citation>
    <scope>NUCLEOTIDE SEQUENCE [LARGE SCALE GENOMIC DNA]</scope>
    <source>
        <strain evidence="9 10">C22-A2</strain>
    </source>
</reference>
<gene>
    <name evidence="9" type="ORF">QGM71_07685</name>
</gene>
<feature type="transmembrane region" description="Helical" evidence="7">
    <location>
        <begin position="239"/>
        <end position="255"/>
    </location>
</feature>
<dbReference type="Proteomes" id="UP001335737">
    <property type="component" value="Unassembled WGS sequence"/>
</dbReference>
<keyword evidence="4 7" id="KW-0812">Transmembrane</keyword>
<evidence type="ECO:0000256" key="7">
    <source>
        <dbReference type="SAM" id="Phobius"/>
    </source>
</evidence>
<dbReference type="RefSeq" id="WP_327606927.1">
    <property type="nucleotide sequence ID" value="NZ_JARZFX010000002.1"/>
</dbReference>
<evidence type="ECO:0000256" key="4">
    <source>
        <dbReference type="ARBA" id="ARBA00022692"/>
    </source>
</evidence>
<evidence type="ECO:0000259" key="8">
    <source>
        <dbReference type="Pfam" id="PF06808"/>
    </source>
</evidence>
<evidence type="ECO:0000256" key="1">
    <source>
        <dbReference type="ARBA" id="ARBA00004429"/>
    </source>
</evidence>
<accession>A0ABU6KE21</accession>
<comment type="subcellular location">
    <subcellularLocation>
        <location evidence="1">Cell inner membrane</location>
        <topology evidence="1">Multi-pass membrane protein</topology>
    </subcellularLocation>
</comment>
<evidence type="ECO:0000256" key="2">
    <source>
        <dbReference type="ARBA" id="ARBA00022475"/>
    </source>
</evidence>
<evidence type="ECO:0000313" key="9">
    <source>
        <dbReference type="EMBL" id="MEC5423376.1"/>
    </source>
</evidence>
<feature type="domain" description="TRAP C4-dicarboxylate transport system permease DctM subunit" evidence="8">
    <location>
        <begin position="8"/>
        <end position="415"/>
    </location>
</feature>
<feature type="transmembrane region" description="Helical" evidence="7">
    <location>
        <begin position="396"/>
        <end position="419"/>
    </location>
</feature>
<dbReference type="PANTHER" id="PTHR33362">
    <property type="entry name" value="SIALIC ACID TRAP TRANSPORTER PERMEASE PROTEIN SIAT-RELATED"/>
    <property type="match status" value="1"/>
</dbReference>
<dbReference type="InterPro" id="IPR010656">
    <property type="entry name" value="DctM"/>
</dbReference>
<evidence type="ECO:0000256" key="5">
    <source>
        <dbReference type="ARBA" id="ARBA00022989"/>
    </source>
</evidence>
<feature type="transmembrane region" description="Helical" evidence="7">
    <location>
        <begin position="267"/>
        <end position="291"/>
    </location>
</feature>
<feature type="transmembrane region" description="Helical" evidence="7">
    <location>
        <begin position="366"/>
        <end position="384"/>
    </location>
</feature>
<dbReference type="Pfam" id="PF06808">
    <property type="entry name" value="DctM"/>
    <property type="match status" value="1"/>
</dbReference>
<protein>
    <submittedName>
        <fullName evidence="9">TRAP transporter large permease</fullName>
    </submittedName>
</protein>
<dbReference type="PIRSF" id="PIRSF006066">
    <property type="entry name" value="HI0050"/>
    <property type="match status" value="1"/>
</dbReference>
<keyword evidence="5 7" id="KW-1133">Transmembrane helix</keyword>
<evidence type="ECO:0000256" key="3">
    <source>
        <dbReference type="ARBA" id="ARBA00022519"/>
    </source>
</evidence>
<feature type="transmembrane region" description="Helical" evidence="7">
    <location>
        <begin position="169"/>
        <end position="192"/>
    </location>
</feature>
<keyword evidence="6 7" id="KW-0472">Membrane</keyword>
<feature type="transmembrane region" description="Helical" evidence="7">
    <location>
        <begin position="93"/>
        <end position="122"/>
    </location>
</feature>
<feature type="transmembrane region" description="Helical" evidence="7">
    <location>
        <begin position="213"/>
        <end position="233"/>
    </location>
</feature>
<organism evidence="9 10">
    <name type="scientific">Virgibacillus tibetensis</name>
    <dbReference type="NCBI Taxonomy" id="3042313"/>
    <lineage>
        <taxon>Bacteria</taxon>
        <taxon>Bacillati</taxon>
        <taxon>Bacillota</taxon>
        <taxon>Bacilli</taxon>
        <taxon>Bacillales</taxon>
        <taxon>Bacillaceae</taxon>
        <taxon>Virgibacillus</taxon>
    </lineage>
</organism>
<evidence type="ECO:0000256" key="6">
    <source>
        <dbReference type="ARBA" id="ARBA00023136"/>
    </source>
</evidence>
<dbReference type="NCBIfam" id="TIGR00786">
    <property type="entry name" value="dctM"/>
    <property type="match status" value="1"/>
</dbReference>
<evidence type="ECO:0000313" key="10">
    <source>
        <dbReference type="Proteomes" id="UP001335737"/>
    </source>
</evidence>